<dbReference type="PANTHER" id="PTHR46601">
    <property type="entry name" value="ULP_PROTEASE DOMAIN-CONTAINING PROTEIN"/>
    <property type="match status" value="1"/>
</dbReference>
<evidence type="ECO:0000313" key="1">
    <source>
        <dbReference type="EMBL" id="GFO14846.1"/>
    </source>
</evidence>
<proteinExistence type="predicted"/>
<protein>
    <submittedName>
        <fullName evidence="1">Dipeptidyl peptidase 1</fullName>
    </submittedName>
</protein>
<dbReference type="PANTHER" id="PTHR46601:SF1">
    <property type="entry name" value="ADF-H DOMAIN-CONTAINING PROTEIN"/>
    <property type="match status" value="1"/>
</dbReference>
<dbReference type="EMBL" id="BLXT01004580">
    <property type="protein sequence ID" value="GFO14846.1"/>
    <property type="molecule type" value="Genomic_DNA"/>
</dbReference>
<name>A0AAV4AUU5_9GAST</name>
<sequence length="195" mass="21767">MLIKAVTDAVIEHLRDQIPQLHTLTIFSDGCAAQYKSKTPFWFLLNRPEDIDIRRCSFGSRHGKSPCDSSGGVIKGLVSCDVKTSTCIIQNAKSMYEYCSSFYQLPVLPSQSANACDLCHSQVKRSFHLISDVDREVVVNAKIVKGTRHLHEIRRFGGSLLKRNLSCFCKPCEGGNFSSCENKKFVTSGRPLMSE</sequence>
<organism evidence="1 2">
    <name type="scientific">Plakobranchus ocellatus</name>
    <dbReference type="NCBI Taxonomy" id="259542"/>
    <lineage>
        <taxon>Eukaryota</taxon>
        <taxon>Metazoa</taxon>
        <taxon>Spiralia</taxon>
        <taxon>Lophotrochozoa</taxon>
        <taxon>Mollusca</taxon>
        <taxon>Gastropoda</taxon>
        <taxon>Heterobranchia</taxon>
        <taxon>Euthyneura</taxon>
        <taxon>Panpulmonata</taxon>
        <taxon>Sacoglossa</taxon>
        <taxon>Placobranchoidea</taxon>
        <taxon>Plakobranchidae</taxon>
        <taxon>Plakobranchus</taxon>
    </lineage>
</organism>
<accession>A0AAV4AUU5</accession>
<dbReference type="Proteomes" id="UP000735302">
    <property type="component" value="Unassembled WGS sequence"/>
</dbReference>
<comment type="caution">
    <text evidence="1">The sequence shown here is derived from an EMBL/GenBank/DDBJ whole genome shotgun (WGS) entry which is preliminary data.</text>
</comment>
<evidence type="ECO:0000313" key="2">
    <source>
        <dbReference type="Proteomes" id="UP000735302"/>
    </source>
</evidence>
<dbReference type="AlphaFoldDB" id="A0AAV4AUU5"/>
<gene>
    <name evidence="1" type="ORF">PoB_004135100</name>
</gene>
<keyword evidence="2" id="KW-1185">Reference proteome</keyword>
<reference evidence="1 2" key="1">
    <citation type="journal article" date="2021" name="Elife">
        <title>Chloroplast acquisition without the gene transfer in kleptoplastic sea slugs, Plakobranchus ocellatus.</title>
        <authorList>
            <person name="Maeda T."/>
            <person name="Takahashi S."/>
            <person name="Yoshida T."/>
            <person name="Shimamura S."/>
            <person name="Takaki Y."/>
            <person name="Nagai Y."/>
            <person name="Toyoda A."/>
            <person name="Suzuki Y."/>
            <person name="Arimoto A."/>
            <person name="Ishii H."/>
            <person name="Satoh N."/>
            <person name="Nishiyama T."/>
            <person name="Hasebe M."/>
            <person name="Maruyama T."/>
            <person name="Minagawa J."/>
            <person name="Obokata J."/>
            <person name="Shigenobu S."/>
        </authorList>
    </citation>
    <scope>NUCLEOTIDE SEQUENCE [LARGE SCALE GENOMIC DNA]</scope>
</reference>